<keyword evidence="3" id="KW-1185">Reference proteome</keyword>
<accession>A0A4Z2IRU4</accession>
<dbReference type="EMBL" id="SRLO01000055">
    <property type="protein sequence ID" value="TNN80328.1"/>
    <property type="molecule type" value="Genomic_DNA"/>
</dbReference>
<organism evidence="2 3">
    <name type="scientific">Liparis tanakae</name>
    <name type="common">Tanaka's snailfish</name>
    <dbReference type="NCBI Taxonomy" id="230148"/>
    <lineage>
        <taxon>Eukaryota</taxon>
        <taxon>Metazoa</taxon>
        <taxon>Chordata</taxon>
        <taxon>Craniata</taxon>
        <taxon>Vertebrata</taxon>
        <taxon>Euteleostomi</taxon>
        <taxon>Actinopterygii</taxon>
        <taxon>Neopterygii</taxon>
        <taxon>Teleostei</taxon>
        <taxon>Neoteleostei</taxon>
        <taxon>Acanthomorphata</taxon>
        <taxon>Eupercaria</taxon>
        <taxon>Perciformes</taxon>
        <taxon>Cottioidei</taxon>
        <taxon>Cottales</taxon>
        <taxon>Liparidae</taxon>
        <taxon>Liparis</taxon>
    </lineage>
</organism>
<evidence type="ECO:0000256" key="1">
    <source>
        <dbReference type="SAM" id="MobiDB-lite"/>
    </source>
</evidence>
<gene>
    <name evidence="2" type="ORF">EYF80_009352</name>
</gene>
<comment type="caution">
    <text evidence="2">The sequence shown here is derived from an EMBL/GenBank/DDBJ whole genome shotgun (WGS) entry which is preliminary data.</text>
</comment>
<evidence type="ECO:0000313" key="3">
    <source>
        <dbReference type="Proteomes" id="UP000314294"/>
    </source>
</evidence>
<dbReference type="AlphaFoldDB" id="A0A4Z2IRU4"/>
<evidence type="ECO:0000313" key="2">
    <source>
        <dbReference type="EMBL" id="TNN80328.1"/>
    </source>
</evidence>
<dbReference type="Proteomes" id="UP000314294">
    <property type="component" value="Unassembled WGS sequence"/>
</dbReference>
<proteinExistence type="predicted"/>
<name>A0A4Z2IRU4_9TELE</name>
<protein>
    <submittedName>
        <fullName evidence="2">Uncharacterized protein</fullName>
    </submittedName>
</protein>
<feature type="region of interest" description="Disordered" evidence="1">
    <location>
        <begin position="134"/>
        <end position="155"/>
    </location>
</feature>
<sequence length="155" mass="16068">MEREEGRTRALEAVLIDTADSGARQGTAARAQRGVNEVTRLQRKRKFKVEEGGCASHPFNASFSPGVKEYHKASASSLHPGSGGVLASVSKQLETEAVPVSSPSLRCSSAAVALIHCLSRETGPVQGPTLAAESTANAAGQTPFDIGQAGGGIRR</sequence>
<reference evidence="2 3" key="1">
    <citation type="submission" date="2019-03" db="EMBL/GenBank/DDBJ databases">
        <title>First draft genome of Liparis tanakae, snailfish: a comprehensive survey of snailfish specific genes.</title>
        <authorList>
            <person name="Kim W."/>
            <person name="Song I."/>
            <person name="Jeong J.-H."/>
            <person name="Kim D."/>
            <person name="Kim S."/>
            <person name="Ryu S."/>
            <person name="Song J.Y."/>
            <person name="Lee S.K."/>
        </authorList>
    </citation>
    <scope>NUCLEOTIDE SEQUENCE [LARGE SCALE GENOMIC DNA]</scope>
    <source>
        <tissue evidence="2">Muscle</tissue>
    </source>
</reference>